<keyword evidence="3" id="KW-0547">Nucleotide-binding</keyword>
<dbReference type="GO" id="GO:0008564">
    <property type="term" value="F:protein-exporting ATPase activity"/>
    <property type="evidence" value="ECO:0007669"/>
    <property type="project" value="UniProtKB-EC"/>
</dbReference>
<comment type="catalytic activity">
    <reaction evidence="8">
        <text>ATP + H2O + cellular proteinSide 1 = ADP + phosphate + cellular proteinSide 2.</text>
        <dbReference type="EC" id="7.4.2.8"/>
    </reaction>
</comment>
<evidence type="ECO:0000256" key="7">
    <source>
        <dbReference type="ARBA" id="ARBA00024382"/>
    </source>
</evidence>
<evidence type="ECO:0000313" key="11">
    <source>
        <dbReference type="Proteomes" id="UP000184139"/>
    </source>
</evidence>
<dbReference type="EC" id="7.4.2.8" evidence="7"/>
<dbReference type="Gene3D" id="3.40.50.300">
    <property type="entry name" value="P-loop containing nucleotide triphosphate hydrolases"/>
    <property type="match status" value="1"/>
</dbReference>
<evidence type="ECO:0000256" key="5">
    <source>
        <dbReference type="ARBA" id="ARBA00022927"/>
    </source>
</evidence>
<proteinExistence type="inferred from homology"/>
<dbReference type="STRING" id="1121409.SAMN02745124_03478"/>
<evidence type="ECO:0000313" key="10">
    <source>
        <dbReference type="EMBL" id="SHI05078.1"/>
    </source>
</evidence>
<dbReference type="SUPFAM" id="SSF160246">
    <property type="entry name" value="EspE N-terminal domain-like"/>
    <property type="match status" value="1"/>
</dbReference>
<dbReference type="GO" id="GO:0015627">
    <property type="term" value="C:type II protein secretion system complex"/>
    <property type="evidence" value="ECO:0007669"/>
    <property type="project" value="InterPro"/>
</dbReference>
<dbReference type="AlphaFoldDB" id="A0A1M5XZV1"/>
<dbReference type="InterPro" id="IPR013369">
    <property type="entry name" value="T2SS_GspE"/>
</dbReference>
<dbReference type="PROSITE" id="PS00662">
    <property type="entry name" value="T2SP_E"/>
    <property type="match status" value="1"/>
</dbReference>
<dbReference type="GO" id="GO:0005524">
    <property type="term" value="F:ATP binding"/>
    <property type="evidence" value="ECO:0007669"/>
    <property type="project" value="UniProtKB-KW"/>
</dbReference>
<dbReference type="Gene3D" id="3.30.300.160">
    <property type="entry name" value="Type II secretion system, protein E, N-terminal domain"/>
    <property type="match status" value="1"/>
</dbReference>
<dbReference type="GO" id="GO:0005886">
    <property type="term" value="C:plasma membrane"/>
    <property type="evidence" value="ECO:0007669"/>
    <property type="project" value="TreeGrafter"/>
</dbReference>
<keyword evidence="6" id="KW-1278">Translocase</keyword>
<evidence type="ECO:0000256" key="6">
    <source>
        <dbReference type="ARBA" id="ARBA00022967"/>
    </source>
</evidence>
<dbReference type="PANTHER" id="PTHR30258">
    <property type="entry name" value="TYPE II SECRETION SYSTEM PROTEIN GSPE-RELATED"/>
    <property type="match status" value="1"/>
</dbReference>
<keyword evidence="5" id="KW-0653">Protein transport</keyword>
<dbReference type="PANTHER" id="PTHR30258:SF2">
    <property type="entry name" value="COMG OPERON PROTEIN 1"/>
    <property type="match status" value="1"/>
</dbReference>
<dbReference type="Pfam" id="PF00437">
    <property type="entry name" value="T2SSE"/>
    <property type="match status" value="1"/>
</dbReference>
<dbReference type="NCBIfam" id="TIGR02533">
    <property type="entry name" value="type_II_gspE"/>
    <property type="match status" value="1"/>
</dbReference>
<reference evidence="10 11" key="1">
    <citation type="submission" date="2016-11" db="EMBL/GenBank/DDBJ databases">
        <authorList>
            <person name="Jaros S."/>
            <person name="Januszkiewicz K."/>
            <person name="Wedrychowicz H."/>
        </authorList>
    </citation>
    <scope>NUCLEOTIDE SEQUENCE [LARGE SCALE GENOMIC DNA]</scope>
    <source>
        <strain evidence="10 11">DSM 9705</strain>
    </source>
</reference>
<keyword evidence="2" id="KW-0813">Transport</keyword>
<dbReference type="EMBL" id="FQXS01000025">
    <property type="protein sequence ID" value="SHI05078.1"/>
    <property type="molecule type" value="Genomic_DNA"/>
</dbReference>
<protein>
    <recommendedName>
        <fullName evidence="7">protein-secreting ATPase</fullName>
        <ecNumber evidence="7">7.4.2.8</ecNumber>
    </recommendedName>
</protein>
<dbReference type="SUPFAM" id="SSF52540">
    <property type="entry name" value="P-loop containing nucleoside triphosphate hydrolases"/>
    <property type="match status" value="1"/>
</dbReference>
<dbReference type="InterPro" id="IPR001482">
    <property type="entry name" value="T2SS/T4SS_dom"/>
</dbReference>
<evidence type="ECO:0000256" key="8">
    <source>
        <dbReference type="ARBA" id="ARBA00034006"/>
    </source>
</evidence>
<dbReference type="InterPro" id="IPR007831">
    <property type="entry name" value="T2SS_GspE_N"/>
</dbReference>
<dbReference type="GO" id="GO:0015628">
    <property type="term" value="P:protein secretion by the type II secretion system"/>
    <property type="evidence" value="ECO:0007669"/>
    <property type="project" value="InterPro"/>
</dbReference>
<keyword evidence="11" id="KW-1185">Reference proteome</keyword>
<dbReference type="RefSeq" id="WP_073378021.1">
    <property type="nucleotide sequence ID" value="NZ_FQXS01000025.1"/>
</dbReference>
<evidence type="ECO:0000256" key="1">
    <source>
        <dbReference type="ARBA" id="ARBA00006611"/>
    </source>
</evidence>
<keyword evidence="4" id="KW-0067">ATP-binding</keyword>
<dbReference type="Pfam" id="PF05157">
    <property type="entry name" value="MshEN"/>
    <property type="match status" value="1"/>
</dbReference>
<dbReference type="InterPro" id="IPR003593">
    <property type="entry name" value="AAA+_ATPase"/>
</dbReference>
<dbReference type="OrthoDB" id="9805147at2"/>
<comment type="similarity">
    <text evidence="1">Belongs to the GSP E family.</text>
</comment>
<accession>A0A1M5XZV1</accession>
<organism evidence="10 11">
    <name type="scientific">Desulfofustis glycolicus DSM 9705</name>
    <dbReference type="NCBI Taxonomy" id="1121409"/>
    <lineage>
        <taxon>Bacteria</taxon>
        <taxon>Pseudomonadati</taxon>
        <taxon>Thermodesulfobacteriota</taxon>
        <taxon>Desulfobulbia</taxon>
        <taxon>Desulfobulbales</taxon>
        <taxon>Desulfocapsaceae</taxon>
        <taxon>Desulfofustis</taxon>
    </lineage>
</organism>
<dbReference type="Gene3D" id="3.30.450.90">
    <property type="match status" value="1"/>
</dbReference>
<dbReference type="CDD" id="cd01129">
    <property type="entry name" value="PulE-GspE-like"/>
    <property type="match status" value="1"/>
</dbReference>
<name>A0A1M5XZV1_9BACT</name>
<dbReference type="FunFam" id="3.30.450.90:FF:000001">
    <property type="entry name" value="Type II secretion system ATPase GspE"/>
    <property type="match status" value="1"/>
</dbReference>
<dbReference type="SMART" id="SM00382">
    <property type="entry name" value="AAA"/>
    <property type="match status" value="1"/>
</dbReference>
<sequence>MNDTVGRLLVERAGVPEEALQQAYAVQKKGGGKLGEILVRQKVLREMDLLQVLAEQFRMTVIPLLPTTIDTGFTKKLSIGFLKKNLLVPVITEDEVYIAVHDPFDFQALDEVRLQLDLPSCPAALSPHSEIIRTINSAYDLTLDTAEEVLQDIDEEDPDVLFSKIEEVGDLLDDTSHSPVIRLVNLMLSQAVRHNVSDIHIEPYQNSLKIRQRLDGLLYDMFTPPKHVQSALTSRIKLMARMNIAEKRLPQDGRIEIKVGNKDIDIRVSTLPTAFGERVVLRLLDKSTVRMSLTDLGMSPERLTLFSRIIKAPNGIVLVTGPTGSGKTTTLYAALSAINRVDINIITVEDPIEYRIPGIGQVQVNPKIDLTFASGLRSIVRQDPDVILIGEIRDLETAEIAIQSALTGHLVFSTLHTNDAPSTVTRLRDMGVESFLIASSINAILAQRLVRIICPACRESYEPDAQEIAGIGLTREMLKDTPVYRGRGCEECRNTGYRGRTGIHEFMIMNDELKRSILKTSDSSALRRQAQAGGMTTLLQDGAAKVLAGVTTIEEVFRVAQAQ</sequence>
<dbReference type="InterPro" id="IPR027417">
    <property type="entry name" value="P-loop_NTPase"/>
</dbReference>
<dbReference type="InterPro" id="IPR037257">
    <property type="entry name" value="T2SS_E_N_sf"/>
</dbReference>
<evidence type="ECO:0000256" key="2">
    <source>
        <dbReference type="ARBA" id="ARBA00022448"/>
    </source>
</evidence>
<dbReference type="GO" id="GO:0016887">
    <property type="term" value="F:ATP hydrolysis activity"/>
    <property type="evidence" value="ECO:0007669"/>
    <property type="project" value="TreeGrafter"/>
</dbReference>
<evidence type="ECO:0000259" key="9">
    <source>
        <dbReference type="PROSITE" id="PS00662"/>
    </source>
</evidence>
<evidence type="ECO:0000256" key="4">
    <source>
        <dbReference type="ARBA" id="ARBA00022840"/>
    </source>
</evidence>
<evidence type="ECO:0000256" key="3">
    <source>
        <dbReference type="ARBA" id="ARBA00022741"/>
    </source>
</evidence>
<feature type="domain" description="Bacterial type II secretion system protein E" evidence="9">
    <location>
        <begin position="380"/>
        <end position="394"/>
    </location>
</feature>
<dbReference type="Proteomes" id="UP000184139">
    <property type="component" value="Unassembled WGS sequence"/>
</dbReference>
<dbReference type="FunFam" id="3.40.50.300:FF:000398">
    <property type="entry name" value="Type IV pilus assembly ATPase PilB"/>
    <property type="match status" value="1"/>
</dbReference>
<gene>
    <name evidence="10" type="ORF">SAMN02745124_03478</name>
</gene>